<keyword evidence="1" id="KW-0472">Membrane</keyword>
<protein>
    <submittedName>
        <fullName evidence="2">Membrane protein</fullName>
    </submittedName>
</protein>
<feature type="transmembrane region" description="Helical" evidence="1">
    <location>
        <begin position="82"/>
        <end position="106"/>
    </location>
</feature>
<dbReference type="Proteomes" id="UP000032689">
    <property type="component" value="Segment"/>
</dbReference>
<evidence type="ECO:0000256" key="1">
    <source>
        <dbReference type="SAM" id="Phobius"/>
    </source>
</evidence>
<proteinExistence type="predicted"/>
<keyword evidence="1" id="KW-0812">Transmembrane</keyword>
<dbReference type="OrthoDB" id="23650at10239"/>
<dbReference type="GeneID" id="26640993"/>
<keyword evidence="1" id="KW-1133">Transmembrane helix</keyword>
<feature type="transmembrane region" description="Helical" evidence="1">
    <location>
        <begin position="36"/>
        <end position="56"/>
    </location>
</feature>
<evidence type="ECO:0000313" key="2">
    <source>
        <dbReference type="EMBL" id="AJA42296.1"/>
    </source>
</evidence>
<reference evidence="2 3" key="1">
    <citation type="journal article" date="2015" name="Appl. Environ. Microbiol.">
        <title>Two Phages, phiIPLA-RODI and phiIPLA-C1C, Lyse Mono- and Dual-Species Staphylococcal Biofilms.</title>
        <authorList>
            <person name="Gutierrez D."/>
            <person name="Vandenheuvel D."/>
            <person name="Martinez B."/>
            <person name="Rodriguez A."/>
            <person name="Lavigne R."/>
            <person name="Garcia P."/>
        </authorList>
    </citation>
    <scope>NUCLEOTIDE SEQUENCE [LARGE SCALE GENOMIC DNA]</scope>
</reference>
<dbReference type="KEGG" id="vg:26640993"/>
<dbReference type="EMBL" id="KP027447">
    <property type="protein sequence ID" value="AJA42296.1"/>
    <property type="molecule type" value="Genomic_DNA"/>
</dbReference>
<name>A0A0D3MVD7_9CAUD</name>
<sequence length="129" mass="14404">MNKETLESFNQLGEKLEKVGSHGYESLIKYTVMQGVIDLISIITILIVTIISWIILYKSYKKCAKNHDTILFEDLYGVSPTVLGYVVIVISGSFTLILLLALIVGLPISIQEITNPEGYLIKDTINNIK</sequence>
<organism evidence="2 3">
    <name type="scientific">Staphylococcus phage vB_SepM_ phiIPLA-C1C</name>
    <dbReference type="NCBI Taxonomy" id="1572704"/>
    <lineage>
        <taxon>Viruses</taxon>
        <taxon>Duplodnaviria</taxon>
        <taxon>Heunggongvirae</taxon>
        <taxon>Uroviricota</taxon>
        <taxon>Caudoviricetes</taxon>
        <taxon>Herelleviridae</taxon>
        <taxon>Twortvirinae</taxon>
        <taxon>Sepunavirus</taxon>
        <taxon>Sepunavirus IPLAC1C</taxon>
    </lineage>
</organism>
<keyword evidence="3" id="KW-1185">Reference proteome</keyword>
<accession>A0A0D3MVD7</accession>
<dbReference type="RefSeq" id="YP_009214576.1">
    <property type="nucleotide sequence ID" value="NC_028962.1"/>
</dbReference>
<evidence type="ECO:0000313" key="3">
    <source>
        <dbReference type="Proteomes" id="UP000032689"/>
    </source>
</evidence>